<dbReference type="RefSeq" id="XP_040762720.1">
    <property type="nucleotide sequence ID" value="XM_040901741.1"/>
</dbReference>
<dbReference type="AlphaFoldDB" id="A0A165DIW0"/>
<protein>
    <submittedName>
        <fullName evidence="1">Uncharacterized protein</fullName>
    </submittedName>
</protein>
<evidence type="ECO:0000313" key="1">
    <source>
        <dbReference type="EMBL" id="KZT04980.1"/>
    </source>
</evidence>
<reference evidence="1 2" key="1">
    <citation type="journal article" date="2016" name="Mol. Biol. Evol.">
        <title>Comparative Genomics of Early-Diverging Mushroom-Forming Fungi Provides Insights into the Origins of Lignocellulose Decay Capabilities.</title>
        <authorList>
            <person name="Nagy L.G."/>
            <person name="Riley R."/>
            <person name="Tritt A."/>
            <person name="Adam C."/>
            <person name="Daum C."/>
            <person name="Floudas D."/>
            <person name="Sun H."/>
            <person name="Yadav J.S."/>
            <person name="Pangilinan J."/>
            <person name="Larsson K.H."/>
            <person name="Matsuura K."/>
            <person name="Barry K."/>
            <person name="Labutti K."/>
            <person name="Kuo R."/>
            <person name="Ohm R.A."/>
            <person name="Bhattacharya S.S."/>
            <person name="Shirouzu T."/>
            <person name="Yoshinaga Y."/>
            <person name="Martin F.M."/>
            <person name="Grigoriev I.V."/>
            <person name="Hibbett D.S."/>
        </authorList>
    </citation>
    <scope>NUCLEOTIDE SEQUENCE [LARGE SCALE GENOMIC DNA]</scope>
    <source>
        <strain evidence="1 2">93-53</strain>
    </source>
</reference>
<evidence type="ECO:0000313" key="2">
    <source>
        <dbReference type="Proteomes" id="UP000076871"/>
    </source>
</evidence>
<proteinExistence type="predicted"/>
<keyword evidence="2" id="KW-1185">Reference proteome</keyword>
<dbReference type="EMBL" id="KV427633">
    <property type="protein sequence ID" value="KZT04980.1"/>
    <property type="molecule type" value="Genomic_DNA"/>
</dbReference>
<dbReference type="Proteomes" id="UP000076871">
    <property type="component" value="Unassembled WGS sequence"/>
</dbReference>
<organism evidence="1 2">
    <name type="scientific">Laetiporus sulphureus 93-53</name>
    <dbReference type="NCBI Taxonomy" id="1314785"/>
    <lineage>
        <taxon>Eukaryota</taxon>
        <taxon>Fungi</taxon>
        <taxon>Dikarya</taxon>
        <taxon>Basidiomycota</taxon>
        <taxon>Agaricomycotina</taxon>
        <taxon>Agaricomycetes</taxon>
        <taxon>Polyporales</taxon>
        <taxon>Laetiporus</taxon>
    </lineage>
</organism>
<sequence>MSAIVGCCFRLTLGTAIGPFSPKQRDLAAPLSSTHDTSLRRLWLTNVDIREHSDLNTLCRCLLSIKSRQLQEIVILFNDRDSCPSMNVLHSRHFYLADQFQHLGLRTSLIPTKR</sequence>
<dbReference type="GeneID" id="63818773"/>
<name>A0A165DIW0_9APHY</name>
<accession>A0A165DIW0</accession>
<gene>
    <name evidence="1" type="ORF">LAESUDRAFT_249763</name>
</gene>
<dbReference type="InParanoid" id="A0A165DIW0"/>